<keyword evidence="2" id="KW-1185">Reference proteome</keyword>
<organism evidence="1 2">
    <name type="scientific">Armillaria luteobubalina</name>
    <dbReference type="NCBI Taxonomy" id="153913"/>
    <lineage>
        <taxon>Eukaryota</taxon>
        <taxon>Fungi</taxon>
        <taxon>Dikarya</taxon>
        <taxon>Basidiomycota</taxon>
        <taxon>Agaricomycotina</taxon>
        <taxon>Agaricomycetes</taxon>
        <taxon>Agaricomycetidae</taxon>
        <taxon>Agaricales</taxon>
        <taxon>Marasmiineae</taxon>
        <taxon>Physalacriaceae</taxon>
        <taxon>Armillaria</taxon>
    </lineage>
</organism>
<sequence>MKFDSVISAGSNISTDSTYYYWSLASGSRAALVPRKTNPPIIGDSSLFGSLPKCALKSHLLPPLDQSDGPPAYAGYPCDNLVTPKTMAYLNEMETRCRTHDTECEAEILASTDDDNSLIHSVDRRSQCLLGNDRNHAPSRRPIYRRDRSLRSALTRILPSRRRRGSRQPITPPSMRIPLVIPSFLTSLNDRCRGFGYTDSSSAAHHLYFMIRPRSSQRSTQPLFLL</sequence>
<dbReference type="AlphaFoldDB" id="A0AA39UCF2"/>
<evidence type="ECO:0000313" key="1">
    <source>
        <dbReference type="EMBL" id="KAK0484137.1"/>
    </source>
</evidence>
<name>A0AA39UCF2_9AGAR</name>
<dbReference type="EMBL" id="JAUEPU010000059">
    <property type="protein sequence ID" value="KAK0484137.1"/>
    <property type="molecule type" value="Genomic_DNA"/>
</dbReference>
<accession>A0AA39UCF2</accession>
<evidence type="ECO:0000313" key="2">
    <source>
        <dbReference type="Proteomes" id="UP001175228"/>
    </source>
</evidence>
<proteinExistence type="predicted"/>
<gene>
    <name evidence="1" type="ORF">EDD18DRAFT_725747</name>
</gene>
<protein>
    <submittedName>
        <fullName evidence="1">Uncharacterized protein</fullName>
    </submittedName>
</protein>
<dbReference type="Proteomes" id="UP001175228">
    <property type="component" value="Unassembled WGS sequence"/>
</dbReference>
<comment type="caution">
    <text evidence="1">The sequence shown here is derived from an EMBL/GenBank/DDBJ whole genome shotgun (WGS) entry which is preliminary data.</text>
</comment>
<reference evidence="1" key="1">
    <citation type="submission" date="2023-06" db="EMBL/GenBank/DDBJ databases">
        <authorList>
            <consortium name="Lawrence Berkeley National Laboratory"/>
            <person name="Ahrendt S."/>
            <person name="Sahu N."/>
            <person name="Indic B."/>
            <person name="Wong-Bajracharya J."/>
            <person name="Merenyi Z."/>
            <person name="Ke H.-M."/>
            <person name="Monk M."/>
            <person name="Kocsube S."/>
            <person name="Drula E."/>
            <person name="Lipzen A."/>
            <person name="Balint B."/>
            <person name="Henrissat B."/>
            <person name="Andreopoulos B."/>
            <person name="Martin F.M."/>
            <person name="Harder C.B."/>
            <person name="Rigling D."/>
            <person name="Ford K.L."/>
            <person name="Foster G.D."/>
            <person name="Pangilinan J."/>
            <person name="Papanicolaou A."/>
            <person name="Barry K."/>
            <person name="LaButti K."/>
            <person name="Viragh M."/>
            <person name="Koriabine M."/>
            <person name="Yan M."/>
            <person name="Riley R."/>
            <person name="Champramary S."/>
            <person name="Plett K.L."/>
            <person name="Tsai I.J."/>
            <person name="Slot J."/>
            <person name="Sipos G."/>
            <person name="Plett J."/>
            <person name="Nagy L.G."/>
            <person name="Grigoriev I.V."/>
        </authorList>
    </citation>
    <scope>NUCLEOTIDE SEQUENCE</scope>
    <source>
        <strain evidence="1">HWK02</strain>
    </source>
</reference>